<evidence type="ECO:0000313" key="3">
    <source>
        <dbReference type="Proteomes" id="UP000262583"/>
    </source>
</evidence>
<evidence type="ECO:0000313" key="2">
    <source>
        <dbReference type="EMBL" id="AXA37573.1"/>
    </source>
</evidence>
<dbReference type="EMBL" id="CP030759">
    <property type="protein sequence ID" value="AXA37573.1"/>
    <property type="molecule type" value="Genomic_DNA"/>
</dbReference>
<feature type="chain" id="PRO_5016269491" description="Glycoside hydrolase family 42 N-terminal domain-containing protein" evidence="1">
    <location>
        <begin position="32"/>
        <end position="413"/>
    </location>
</feature>
<dbReference type="AlphaFoldDB" id="A0A2Z4YAY3"/>
<protein>
    <recommendedName>
        <fullName evidence="4">Glycoside hydrolase family 42 N-terminal domain-containing protein</fullName>
    </recommendedName>
</protein>
<dbReference type="Gene3D" id="3.20.20.80">
    <property type="entry name" value="Glycosidases"/>
    <property type="match status" value="1"/>
</dbReference>
<feature type="signal peptide" evidence="1">
    <location>
        <begin position="1"/>
        <end position="31"/>
    </location>
</feature>
<name>A0A2Z4YAY3_SUMC1</name>
<dbReference type="KEGG" id="schv:BRCON_2831"/>
<reference evidence="2 3" key="1">
    <citation type="submission" date="2018-05" db="EMBL/GenBank/DDBJ databases">
        <title>A metagenomic window into the 2 km-deep terrestrial subsurface aquifer revealed taxonomically and functionally diverse microbial community comprising novel uncultured bacterial lineages.</title>
        <authorList>
            <person name="Kadnikov V.V."/>
            <person name="Mardanov A.V."/>
            <person name="Beletsky A.V."/>
            <person name="Banks D."/>
            <person name="Pimenov N.V."/>
            <person name="Frank Y.A."/>
            <person name="Karnachuk O.V."/>
            <person name="Ravin N.V."/>
        </authorList>
    </citation>
    <scope>NUCLEOTIDE SEQUENCE [LARGE SCALE GENOMIC DNA]</scope>
    <source>
        <strain evidence="2">BY</strain>
    </source>
</reference>
<sequence>MPLPCASCSGGAMIRAALSLFAYLLSVCAFAAPTAAQHVREEKGDRSSVSERKKHFSRTLPHDTAVTSGVFGPTVCVDPQFAYYSHQPLAETMEKIRAAGFTAVQVIDTGRLAHATHREWVKGAHAVGMAAVLRIYPPTDLEIYESHPEWRQRMLGGAEGRFDWRVYVCPREPAALDALCDKLATTLQAASYDGVQLAECWFEQWGGPEIAPGQPRPHYACVCERCLQAFRDQTGLDAREMLTNPASPYYWRRAGVGADAYAVWVQQRVDAVSSMTLRLVQAARRVSPRIVVNLMVLSDATVEPGKTREYQGVDWQALLTSVQPEILTIQDAWQDWTRADLPPTFIREYGKAYCGTAKRLLPQVFLMTHADVGSLPASRRSSSWVAEFQQESIRSGFDAASFYEWSIGPWVRR</sequence>
<gene>
    <name evidence="2" type="ORF">BRCON_2831</name>
</gene>
<organism evidence="2 3">
    <name type="scientific">Sumerlaea chitinivorans</name>
    <dbReference type="NCBI Taxonomy" id="2250252"/>
    <lineage>
        <taxon>Bacteria</taxon>
        <taxon>Candidatus Sumerlaeota</taxon>
        <taxon>Candidatus Sumerlaeia</taxon>
        <taxon>Candidatus Sumerlaeales</taxon>
        <taxon>Candidatus Sumerlaeaceae</taxon>
        <taxon>Candidatus Sumerlaea</taxon>
    </lineage>
</organism>
<keyword evidence="1" id="KW-0732">Signal</keyword>
<evidence type="ECO:0000256" key="1">
    <source>
        <dbReference type="SAM" id="SignalP"/>
    </source>
</evidence>
<evidence type="ECO:0008006" key="4">
    <source>
        <dbReference type="Google" id="ProtNLM"/>
    </source>
</evidence>
<accession>A0A2Z4YAY3</accession>
<proteinExistence type="predicted"/>
<dbReference type="Proteomes" id="UP000262583">
    <property type="component" value="Chromosome"/>
</dbReference>